<feature type="transmembrane region" description="Helical" evidence="5">
    <location>
        <begin position="141"/>
        <end position="160"/>
    </location>
</feature>
<dbReference type="PANTHER" id="PTHR23514">
    <property type="entry name" value="BYPASS OF STOP CODON PROTEIN 6"/>
    <property type="match status" value="1"/>
</dbReference>
<keyword evidence="2 5" id="KW-0812">Transmembrane</keyword>
<reference evidence="7 8" key="1">
    <citation type="submission" date="2020-03" db="EMBL/GenBank/DDBJ databases">
        <title>Whole genome shotgun sequence of Phytohabitans houttuyneae NBRC 108639.</title>
        <authorList>
            <person name="Komaki H."/>
            <person name="Tamura T."/>
        </authorList>
    </citation>
    <scope>NUCLEOTIDE SEQUENCE [LARGE SCALE GENOMIC DNA]</scope>
    <source>
        <strain evidence="7 8">NBRC 108639</strain>
    </source>
</reference>
<sequence>MPPPRYVIAARNGVAAVFGLNGLAVASWFARVPAAKDALDLTAGQLGLLMLTLSAGAVLALPAAGMVAHRLGAARTVATAGVSMAAGLVLAGVAAGTWGWIPAVGVGLFAIGFGAGCCEVAMNVEAAAVERLLGRTIMPRFHAAWSLGTVAGAGIGAAAARLDVPIAAHLASMAVIVGGGTLAAIRYFLPDERAEEERTAKGGGLLAAWREPRTVLIGLLVLVMAFTEGTANDWLAVAFVDGHGVSEAAGAASFGVFVAAMTVGRTVGTVALDRWGRLKVLWVTMAFAAAGAAVTVYADSLALALAGVALWGVGACLGFPVGMSAAADEESRAPARVSVVAVIGYTAFLAGPPLVGLLGDRVGVLRALLIVPLLIVPALALVPALRPPRVAEPAAAPVEAAKA</sequence>
<name>A0A6V8JTK3_9ACTN</name>
<proteinExistence type="predicted"/>
<dbReference type="Proteomes" id="UP000482800">
    <property type="component" value="Unassembled WGS sequence"/>
</dbReference>
<dbReference type="PROSITE" id="PS50850">
    <property type="entry name" value="MFS"/>
    <property type="match status" value="1"/>
</dbReference>
<dbReference type="CDD" id="cd17393">
    <property type="entry name" value="MFS_MosC_like"/>
    <property type="match status" value="1"/>
</dbReference>
<evidence type="ECO:0000256" key="3">
    <source>
        <dbReference type="ARBA" id="ARBA00022989"/>
    </source>
</evidence>
<dbReference type="InterPro" id="IPR011701">
    <property type="entry name" value="MFS"/>
</dbReference>
<dbReference type="RefSeq" id="WP_246273086.1">
    <property type="nucleotide sequence ID" value="NZ_BAABGO010000007.1"/>
</dbReference>
<dbReference type="AlphaFoldDB" id="A0A6V8JTK3"/>
<comment type="caution">
    <text evidence="7">The sequence shown here is derived from an EMBL/GenBank/DDBJ whole genome shotgun (WGS) entry which is preliminary data.</text>
</comment>
<evidence type="ECO:0000256" key="5">
    <source>
        <dbReference type="SAM" id="Phobius"/>
    </source>
</evidence>
<dbReference type="InterPro" id="IPR036259">
    <property type="entry name" value="MFS_trans_sf"/>
</dbReference>
<feature type="transmembrane region" description="Helical" evidence="5">
    <location>
        <begin position="215"/>
        <end position="236"/>
    </location>
</feature>
<feature type="transmembrane region" description="Helical" evidence="5">
    <location>
        <begin position="107"/>
        <end position="129"/>
    </location>
</feature>
<accession>A0A6V8JTK3</accession>
<dbReference type="InterPro" id="IPR020846">
    <property type="entry name" value="MFS_dom"/>
</dbReference>
<evidence type="ECO:0000259" key="6">
    <source>
        <dbReference type="PROSITE" id="PS50850"/>
    </source>
</evidence>
<comment type="subcellular location">
    <subcellularLocation>
        <location evidence="1">Cell membrane</location>
        <topology evidence="1">Multi-pass membrane protein</topology>
    </subcellularLocation>
</comment>
<feature type="domain" description="Major facilitator superfamily (MFS) profile" evidence="6">
    <location>
        <begin position="213"/>
        <end position="403"/>
    </location>
</feature>
<dbReference type="PANTHER" id="PTHR23514:SF13">
    <property type="entry name" value="INNER MEMBRANE PROTEIN YBJJ"/>
    <property type="match status" value="1"/>
</dbReference>
<evidence type="ECO:0000313" key="8">
    <source>
        <dbReference type="Proteomes" id="UP000482800"/>
    </source>
</evidence>
<evidence type="ECO:0000256" key="2">
    <source>
        <dbReference type="ARBA" id="ARBA00022692"/>
    </source>
</evidence>
<dbReference type="GO" id="GO:0005886">
    <property type="term" value="C:plasma membrane"/>
    <property type="evidence" value="ECO:0007669"/>
    <property type="project" value="UniProtKB-SubCell"/>
</dbReference>
<dbReference type="InterPro" id="IPR051788">
    <property type="entry name" value="MFS_Transporter"/>
</dbReference>
<organism evidence="7 8">
    <name type="scientific">Phytohabitans houttuyneae</name>
    <dbReference type="NCBI Taxonomy" id="1076126"/>
    <lineage>
        <taxon>Bacteria</taxon>
        <taxon>Bacillati</taxon>
        <taxon>Actinomycetota</taxon>
        <taxon>Actinomycetes</taxon>
        <taxon>Micromonosporales</taxon>
        <taxon>Micromonosporaceae</taxon>
    </lineage>
</organism>
<dbReference type="SUPFAM" id="SSF103473">
    <property type="entry name" value="MFS general substrate transporter"/>
    <property type="match status" value="1"/>
</dbReference>
<protein>
    <submittedName>
        <fullName evidence="7">MFS transporter</fullName>
    </submittedName>
</protein>
<feature type="transmembrane region" description="Helical" evidence="5">
    <location>
        <begin position="166"/>
        <end position="189"/>
    </location>
</feature>
<dbReference type="Pfam" id="PF07690">
    <property type="entry name" value="MFS_1"/>
    <property type="match status" value="1"/>
</dbReference>
<feature type="transmembrane region" description="Helical" evidence="5">
    <location>
        <begin position="42"/>
        <end position="65"/>
    </location>
</feature>
<feature type="transmembrane region" description="Helical" evidence="5">
    <location>
        <begin position="339"/>
        <end position="358"/>
    </location>
</feature>
<feature type="transmembrane region" description="Helical" evidence="5">
    <location>
        <begin position="77"/>
        <end position="101"/>
    </location>
</feature>
<evidence type="ECO:0000256" key="4">
    <source>
        <dbReference type="ARBA" id="ARBA00023136"/>
    </source>
</evidence>
<keyword evidence="4 5" id="KW-0472">Membrane</keyword>
<feature type="transmembrane region" description="Helical" evidence="5">
    <location>
        <begin position="364"/>
        <end position="385"/>
    </location>
</feature>
<dbReference type="Gene3D" id="1.20.1250.20">
    <property type="entry name" value="MFS general substrate transporter like domains"/>
    <property type="match status" value="2"/>
</dbReference>
<feature type="transmembrane region" description="Helical" evidence="5">
    <location>
        <begin position="304"/>
        <end position="327"/>
    </location>
</feature>
<keyword evidence="8" id="KW-1185">Reference proteome</keyword>
<feature type="transmembrane region" description="Helical" evidence="5">
    <location>
        <begin position="248"/>
        <end position="268"/>
    </location>
</feature>
<keyword evidence="3 5" id="KW-1133">Transmembrane helix</keyword>
<dbReference type="EMBL" id="BLPF01000001">
    <property type="protein sequence ID" value="GFJ75832.1"/>
    <property type="molecule type" value="Genomic_DNA"/>
</dbReference>
<reference evidence="7 8" key="2">
    <citation type="submission" date="2020-03" db="EMBL/GenBank/DDBJ databases">
        <authorList>
            <person name="Ichikawa N."/>
            <person name="Kimura A."/>
            <person name="Kitahashi Y."/>
            <person name="Uohara A."/>
        </authorList>
    </citation>
    <scope>NUCLEOTIDE SEQUENCE [LARGE SCALE GENOMIC DNA]</scope>
    <source>
        <strain evidence="7 8">NBRC 108639</strain>
    </source>
</reference>
<feature type="transmembrane region" description="Helical" evidence="5">
    <location>
        <begin position="12"/>
        <end position="30"/>
    </location>
</feature>
<evidence type="ECO:0000256" key="1">
    <source>
        <dbReference type="ARBA" id="ARBA00004651"/>
    </source>
</evidence>
<gene>
    <name evidence="7" type="ORF">Phou_000120</name>
</gene>
<evidence type="ECO:0000313" key="7">
    <source>
        <dbReference type="EMBL" id="GFJ75832.1"/>
    </source>
</evidence>
<dbReference type="GO" id="GO:0022857">
    <property type="term" value="F:transmembrane transporter activity"/>
    <property type="evidence" value="ECO:0007669"/>
    <property type="project" value="InterPro"/>
</dbReference>
<feature type="transmembrane region" description="Helical" evidence="5">
    <location>
        <begin position="280"/>
        <end position="298"/>
    </location>
</feature>